<dbReference type="InterPro" id="IPR011990">
    <property type="entry name" value="TPR-like_helical_dom_sf"/>
</dbReference>
<evidence type="ECO:0000256" key="4">
    <source>
        <dbReference type="ARBA" id="ARBA00023157"/>
    </source>
</evidence>
<dbReference type="Pfam" id="PF00085">
    <property type="entry name" value="Thioredoxin"/>
    <property type="match status" value="1"/>
</dbReference>
<evidence type="ECO:0000313" key="8">
    <source>
        <dbReference type="Proteomes" id="UP000500857"/>
    </source>
</evidence>
<dbReference type="RefSeq" id="WP_168569359.1">
    <property type="nucleotide sequence ID" value="NZ_CP051167.1"/>
</dbReference>
<dbReference type="GO" id="GO:0005737">
    <property type="term" value="C:cytoplasm"/>
    <property type="evidence" value="ECO:0007669"/>
    <property type="project" value="TreeGrafter"/>
</dbReference>
<keyword evidence="3" id="KW-0249">Electron transport</keyword>
<dbReference type="EMBL" id="CP051167">
    <property type="protein sequence ID" value="QIZ71205.1"/>
    <property type="molecule type" value="Genomic_DNA"/>
</dbReference>
<evidence type="ECO:0000256" key="2">
    <source>
        <dbReference type="ARBA" id="ARBA00022448"/>
    </source>
</evidence>
<dbReference type="FunFam" id="3.40.30.10:FF:000001">
    <property type="entry name" value="Thioredoxin"/>
    <property type="match status" value="1"/>
</dbReference>
<dbReference type="SUPFAM" id="SSF52833">
    <property type="entry name" value="Thioredoxin-like"/>
    <property type="match status" value="1"/>
</dbReference>
<evidence type="ECO:0000259" key="6">
    <source>
        <dbReference type="PROSITE" id="PS51352"/>
    </source>
</evidence>
<dbReference type="PANTHER" id="PTHR45663">
    <property type="entry name" value="GEO12009P1"/>
    <property type="match status" value="1"/>
</dbReference>
<dbReference type="InterPro" id="IPR036249">
    <property type="entry name" value="Thioredoxin-like_sf"/>
</dbReference>
<keyword evidence="8" id="KW-1185">Reference proteome</keyword>
<keyword evidence="5" id="KW-0676">Redox-active center</keyword>
<dbReference type="PROSITE" id="PS00194">
    <property type="entry name" value="THIOREDOXIN_1"/>
    <property type="match status" value="1"/>
</dbReference>
<dbReference type="Pfam" id="PF14559">
    <property type="entry name" value="TPR_19"/>
    <property type="match status" value="1"/>
</dbReference>
<keyword evidence="4" id="KW-1015">Disulfide bond</keyword>
<dbReference type="Gene3D" id="1.25.40.10">
    <property type="entry name" value="Tetratricopeptide repeat domain"/>
    <property type="match status" value="2"/>
</dbReference>
<dbReference type="AlphaFoldDB" id="A0A6H1TXS2"/>
<dbReference type="Gene3D" id="3.40.30.10">
    <property type="entry name" value="Glutaredoxin"/>
    <property type="match status" value="1"/>
</dbReference>
<name>A0A6H1TXS2_9CYAN</name>
<sequence>MGYSIEVYDHNFEEEVLAKSYETPIIVDFFATWCGPCQMLKPILENVAKEYDCIVAKVNVEENQYLAQAFKIEGIPDVKVIKEGKVVDSFVGVLPDDQLAEFLAKCNISSRIDERVAAIKTNISAGELEQAEQQWRSLLQDYPDNPKLAIAAAKFFIGIDRLEDAEAVISKLDEFDKNYEAQLKAIRSLIYFRKEAIHPSGDREIDRQFSKAAALTLEGQYEQALKLFIDIVETDRTYKNDGARKGAIAIFDLLGNDHPLTKEYRKKLMLALY</sequence>
<comment type="similarity">
    <text evidence="1">Belongs to the thioredoxin family.</text>
</comment>
<accession>A0A6H1TXS2</accession>
<dbReference type="Pfam" id="PF14561">
    <property type="entry name" value="TPR_20"/>
    <property type="match status" value="1"/>
</dbReference>
<evidence type="ECO:0000256" key="5">
    <source>
        <dbReference type="ARBA" id="ARBA00023284"/>
    </source>
</evidence>
<reference evidence="7 8" key="1">
    <citation type="submission" date="2020-04" db="EMBL/GenBank/DDBJ databases">
        <authorList>
            <person name="Basu S."/>
            <person name="Maruthanayagam V."/>
            <person name="Chakraborty S."/>
            <person name="Pramanik A."/>
            <person name="Mukherjee J."/>
            <person name="Brink B."/>
        </authorList>
    </citation>
    <scope>NUCLEOTIDE SEQUENCE [LARGE SCALE GENOMIC DNA]</scope>
    <source>
        <strain evidence="7 8">AP17</strain>
    </source>
</reference>
<dbReference type="GO" id="GO:0006950">
    <property type="term" value="P:response to stress"/>
    <property type="evidence" value="ECO:0007669"/>
    <property type="project" value="UniProtKB-ARBA"/>
</dbReference>
<organism evidence="7 8">
    <name type="scientific">Oxynema aestuarii AP17</name>
    <dbReference type="NCBI Taxonomy" id="2064643"/>
    <lineage>
        <taxon>Bacteria</taxon>
        <taxon>Bacillati</taxon>
        <taxon>Cyanobacteriota</taxon>
        <taxon>Cyanophyceae</taxon>
        <taxon>Oscillatoriophycideae</taxon>
        <taxon>Oscillatoriales</taxon>
        <taxon>Oscillatoriaceae</taxon>
        <taxon>Oxynema</taxon>
        <taxon>Oxynema aestuarii</taxon>
    </lineage>
</organism>
<feature type="domain" description="Thioredoxin" evidence="6">
    <location>
        <begin position="1"/>
        <end position="108"/>
    </location>
</feature>
<dbReference type="GO" id="GO:0015035">
    <property type="term" value="F:protein-disulfide reductase activity"/>
    <property type="evidence" value="ECO:0007669"/>
    <property type="project" value="UniProtKB-ARBA"/>
</dbReference>
<dbReference type="InterPro" id="IPR017937">
    <property type="entry name" value="Thioredoxin_CS"/>
</dbReference>
<dbReference type="PROSITE" id="PS51352">
    <property type="entry name" value="THIOREDOXIN_2"/>
    <property type="match status" value="1"/>
</dbReference>
<evidence type="ECO:0000313" key="7">
    <source>
        <dbReference type="EMBL" id="QIZ71205.1"/>
    </source>
</evidence>
<dbReference type="PANTHER" id="PTHR45663:SF11">
    <property type="entry name" value="GEO12009P1"/>
    <property type="match status" value="1"/>
</dbReference>
<evidence type="ECO:0000256" key="1">
    <source>
        <dbReference type="ARBA" id="ARBA00008987"/>
    </source>
</evidence>
<gene>
    <name evidence="7" type="ORF">HCG48_11960</name>
</gene>
<dbReference type="CDD" id="cd02947">
    <property type="entry name" value="TRX_family"/>
    <property type="match status" value="1"/>
</dbReference>
<dbReference type="Proteomes" id="UP000500857">
    <property type="component" value="Chromosome"/>
</dbReference>
<protein>
    <submittedName>
        <fullName evidence="7">Tetratricopeptide repeat protein</fullName>
    </submittedName>
</protein>
<dbReference type="KEGG" id="oxy:HCG48_11960"/>
<evidence type="ECO:0000256" key="3">
    <source>
        <dbReference type="ARBA" id="ARBA00022982"/>
    </source>
</evidence>
<proteinExistence type="inferred from homology"/>
<dbReference type="SUPFAM" id="SSF48452">
    <property type="entry name" value="TPR-like"/>
    <property type="match status" value="1"/>
</dbReference>
<keyword evidence="2" id="KW-0813">Transport</keyword>
<dbReference type="InterPro" id="IPR013766">
    <property type="entry name" value="Thioredoxin_domain"/>
</dbReference>
<dbReference type="PRINTS" id="PR00421">
    <property type="entry name" value="THIOREDOXIN"/>
</dbReference>